<comment type="caution">
    <text evidence="3">The sequence shown here is derived from an EMBL/GenBank/DDBJ whole genome shotgun (WGS) entry which is preliminary data.</text>
</comment>
<accession>A0A9E5JQW0</accession>
<dbReference type="OrthoDB" id="5243694at2"/>
<keyword evidence="4" id="KW-1185">Reference proteome</keyword>
<dbReference type="InterPro" id="IPR011051">
    <property type="entry name" value="RmlC_Cupin_sf"/>
</dbReference>
<evidence type="ECO:0000256" key="1">
    <source>
        <dbReference type="ARBA" id="ARBA00022723"/>
    </source>
</evidence>
<dbReference type="InterPro" id="IPR013096">
    <property type="entry name" value="Cupin_2"/>
</dbReference>
<proteinExistence type="predicted"/>
<dbReference type="Gene3D" id="2.60.120.10">
    <property type="entry name" value="Jelly Rolls"/>
    <property type="match status" value="1"/>
</dbReference>
<dbReference type="AlphaFoldDB" id="A0A9E5JQW0"/>
<sequence>MAHPIIIADTGSPSQIMGVHGGRGRLRWKRFVTGLMMHAHWDSFEHNRLDPGAAVGMHVHSRTEEVYVIIAGTGLMHYNDEQFEVGPGDLIMTPLHGKHGIVNTGSEVLEFVVVEALPPAIVNALPEYSPSAT</sequence>
<dbReference type="InterPro" id="IPR051610">
    <property type="entry name" value="GPI/OXD"/>
</dbReference>
<dbReference type="EMBL" id="VIKT02000040">
    <property type="protein sequence ID" value="NHF64164.1"/>
    <property type="molecule type" value="Genomic_DNA"/>
</dbReference>
<protein>
    <submittedName>
        <fullName evidence="3">Cupin domain-containing protein</fullName>
    </submittedName>
</protein>
<dbReference type="Proteomes" id="UP000818266">
    <property type="component" value="Unassembled WGS sequence"/>
</dbReference>
<dbReference type="InterPro" id="IPR014710">
    <property type="entry name" value="RmlC-like_jellyroll"/>
</dbReference>
<organism evidence="3 4">
    <name type="scientific">Microcella pacifica</name>
    <dbReference type="NCBI Taxonomy" id="2591847"/>
    <lineage>
        <taxon>Bacteria</taxon>
        <taxon>Bacillati</taxon>
        <taxon>Actinomycetota</taxon>
        <taxon>Actinomycetes</taxon>
        <taxon>Micrococcales</taxon>
        <taxon>Microbacteriaceae</taxon>
        <taxon>Microcella</taxon>
    </lineage>
</organism>
<dbReference type="RefSeq" id="WP_152584311.1">
    <property type="nucleotide sequence ID" value="NZ_JAVJUB010000012.1"/>
</dbReference>
<dbReference type="PANTHER" id="PTHR35848">
    <property type="entry name" value="OXALATE-BINDING PROTEIN"/>
    <property type="match status" value="1"/>
</dbReference>
<dbReference type="PANTHER" id="PTHR35848:SF6">
    <property type="entry name" value="CUPIN TYPE-2 DOMAIN-CONTAINING PROTEIN"/>
    <property type="match status" value="1"/>
</dbReference>
<feature type="domain" description="Cupin type-2" evidence="2">
    <location>
        <begin position="48"/>
        <end position="114"/>
    </location>
</feature>
<dbReference type="SUPFAM" id="SSF51182">
    <property type="entry name" value="RmlC-like cupins"/>
    <property type="match status" value="1"/>
</dbReference>
<dbReference type="GO" id="GO:0046872">
    <property type="term" value="F:metal ion binding"/>
    <property type="evidence" value="ECO:0007669"/>
    <property type="project" value="UniProtKB-KW"/>
</dbReference>
<keyword evidence="1" id="KW-0479">Metal-binding</keyword>
<name>A0A9E5JQW0_9MICO</name>
<gene>
    <name evidence="3" type="ORF">FK219_013125</name>
</gene>
<evidence type="ECO:0000313" key="4">
    <source>
        <dbReference type="Proteomes" id="UP000818266"/>
    </source>
</evidence>
<reference evidence="3 4" key="1">
    <citation type="submission" date="2020-03" db="EMBL/GenBank/DDBJ databases">
        <title>Chryseoglobus sp. isolated from a deep-sea seamount.</title>
        <authorList>
            <person name="Zhang D.-C."/>
        </authorList>
    </citation>
    <scope>NUCLEOTIDE SEQUENCE [LARGE SCALE GENOMIC DNA]</scope>
    <source>
        <strain evidence="3 4">KN1116</strain>
    </source>
</reference>
<dbReference type="Pfam" id="PF07883">
    <property type="entry name" value="Cupin_2"/>
    <property type="match status" value="1"/>
</dbReference>
<evidence type="ECO:0000259" key="2">
    <source>
        <dbReference type="Pfam" id="PF07883"/>
    </source>
</evidence>
<evidence type="ECO:0000313" key="3">
    <source>
        <dbReference type="EMBL" id="NHF64164.1"/>
    </source>
</evidence>